<evidence type="ECO:0000259" key="1">
    <source>
        <dbReference type="Pfam" id="PF00534"/>
    </source>
</evidence>
<dbReference type="Pfam" id="PF13439">
    <property type="entry name" value="Glyco_transf_4"/>
    <property type="match status" value="1"/>
</dbReference>
<feature type="domain" description="Glycosyl transferase family 1" evidence="1">
    <location>
        <begin position="188"/>
        <end position="347"/>
    </location>
</feature>
<sequence>MKNKKRVLHVVGGMNIGGTETMLVNLYRKVYKDIAFDFISYYEEEGYYDKEIIELGGNIIRLNSPKTIGLFKSIKELKNVIKGNYDIVHIHTLFNCGIGALAAFLGGAKIRISHAHTTLDTDNSFIKRIYIAIMRTLIKFFSTNYLACSNSAGKYLFGENIVKNNNYKVIPNYIAYEKFMNIKSDDGIRQELNIDKKDIIVGHVGRLIDAKNHSFLLDIVSEMINKNPNIKCILVGDGVLREQIEEKILKLNIQNNVYLLGIRDDVDKIMKEFDLFIMPSIYEGLGLVLLEAQVSIVPCLVSEAIQPEADLGVGLVKQLNLSDGIHKWAEEAEKIISNKNKSNINIAKAIKDKHYDLNSILDNLLSVYKFKLD</sequence>
<dbReference type="PANTHER" id="PTHR45947:SF3">
    <property type="entry name" value="SULFOQUINOVOSYL TRANSFERASE SQD2"/>
    <property type="match status" value="1"/>
</dbReference>
<accession>A0A173Z685</accession>
<dbReference type="InterPro" id="IPR050194">
    <property type="entry name" value="Glycosyltransferase_grp1"/>
</dbReference>
<feature type="domain" description="Glycosyltransferase subfamily 4-like N-terminal" evidence="2">
    <location>
        <begin position="16"/>
        <end position="174"/>
    </location>
</feature>
<name>A0A173Z685_9CLOT</name>
<dbReference type="OrthoDB" id="9804196at2"/>
<dbReference type="SUPFAM" id="SSF53756">
    <property type="entry name" value="UDP-Glycosyltransferase/glycogen phosphorylase"/>
    <property type="match status" value="1"/>
</dbReference>
<dbReference type="InterPro" id="IPR028098">
    <property type="entry name" value="Glyco_trans_4-like_N"/>
</dbReference>
<gene>
    <name evidence="3" type="primary">mfpsA_1</name>
    <name evidence="3" type="ORF">ERS852470_00550</name>
</gene>
<evidence type="ECO:0000313" key="4">
    <source>
        <dbReference type="Proteomes" id="UP000095558"/>
    </source>
</evidence>
<evidence type="ECO:0000313" key="3">
    <source>
        <dbReference type="EMBL" id="CUN71240.1"/>
    </source>
</evidence>
<keyword evidence="3" id="KW-0808">Transferase</keyword>
<dbReference type="CDD" id="cd03812">
    <property type="entry name" value="GT4_CapH-like"/>
    <property type="match status" value="1"/>
</dbReference>
<dbReference type="Proteomes" id="UP000095558">
    <property type="component" value="Unassembled WGS sequence"/>
</dbReference>
<keyword evidence="3" id="KW-0328">Glycosyltransferase</keyword>
<dbReference type="InterPro" id="IPR001296">
    <property type="entry name" value="Glyco_trans_1"/>
</dbReference>
<protein>
    <submittedName>
        <fullName evidence="3">Capsular polysaccharide biosynthesis protein</fullName>
        <ecNumber evidence="3">2.4.1.246</ecNumber>
    </submittedName>
</protein>
<proteinExistence type="predicted"/>
<dbReference type="Gene3D" id="3.40.50.2000">
    <property type="entry name" value="Glycogen Phosphorylase B"/>
    <property type="match status" value="2"/>
</dbReference>
<dbReference type="GO" id="GO:0103011">
    <property type="term" value="F:mannosylfructose-phosphate synthase activity"/>
    <property type="evidence" value="ECO:0007669"/>
    <property type="project" value="UniProtKB-EC"/>
</dbReference>
<dbReference type="RefSeq" id="WP_055275328.1">
    <property type="nucleotide sequence ID" value="NZ_CYZV01000004.1"/>
</dbReference>
<reference evidence="3 4" key="1">
    <citation type="submission" date="2015-09" db="EMBL/GenBank/DDBJ databases">
        <authorList>
            <consortium name="Pathogen Informatics"/>
        </authorList>
    </citation>
    <scope>NUCLEOTIDE SEQUENCE [LARGE SCALE GENOMIC DNA]</scope>
    <source>
        <strain evidence="3 4">2789STDY5834855</strain>
    </source>
</reference>
<dbReference type="EMBL" id="CYZV01000004">
    <property type="protein sequence ID" value="CUN71240.1"/>
    <property type="molecule type" value="Genomic_DNA"/>
</dbReference>
<organism evidence="3 4">
    <name type="scientific">Clostridium disporicum</name>
    <dbReference type="NCBI Taxonomy" id="84024"/>
    <lineage>
        <taxon>Bacteria</taxon>
        <taxon>Bacillati</taxon>
        <taxon>Bacillota</taxon>
        <taxon>Clostridia</taxon>
        <taxon>Eubacteriales</taxon>
        <taxon>Clostridiaceae</taxon>
        <taxon>Clostridium</taxon>
    </lineage>
</organism>
<dbReference type="EC" id="2.4.1.246" evidence="3"/>
<dbReference type="Pfam" id="PF00534">
    <property type="entry name" value="Glycos_transf_1"/>
    <property type="match status" value="1"/>
</dbReference>
<evidence type="ECO:0000259" key="2">
    <source>
        <dbReference type="Pfam" id="PF13439"/>
    </source>
</evidence>
<dbReference type="AlphaFoldDB" id="A0A173Z685"/>
<dbReference type="PANTHER" id="PTHR45947">
    <property type="entry name" value="SULFOQUINOVOSYL TRANSFERASE SQD2"/>
    <property type="match status" value="1"/>
</dbReference>